<dbReference type="Gene3D" id="2.70.130.10">
    <property type="entry name" value="Mannose-6-phosphate receptor binding domain"/>
    <property type="match status" value="1"/>
</dbReference>
<evidence type="ECO:0000259" key="7">
    <source>
        <dbReference type="PROSITE" id="PS51914"/>
    </source>
</evidence>
<keyword evidence="8" id="KW-1185">Reference proteome</keyword>
<dbReference type="Proteomes" id="UP001652623">
    <property type="component" value="Chromosome 4"/>
</dbReference>
<dbReference type="PANTHER" id="PTHR12630:SF1">
    <property type="entry name" value="GLUCOSIDASE 2 SUBUNIT BETA"/>
    <property type="match status" value="1"/>
</dbReference>
<dbReference type="InterPro" id="IPR044865">
    <property type="entry name" value="MRH_dom"/>
</dbReference>
<dbReference type="InterPro" id="IPR028146">
    <property type="entry name" value="PRKCSH_N"/>
</dbReference>
<organism evidence="8 9">
    <name type="scientific">Ziziphus jujuba</name>
    <name type="common">Chinese jujube</name>
    <name type="synonym">Ziziphus sativa</name>
    <dbReference type="NCBI Taxonomy" id="326968"/>
    <lineage>
        <taxon>Eukaryota</taxon>
        <taxon>Viridiplantae</taxon>
        <taxon>Streptophyta</taxon>
        <taxon>Embryophyta</taxon>
        <taxon>Tracheophyta</taxon>
        <taxon>Spermatophyta</taxon>
        <taxon>Magnoliopsida</taxon>
        <taxon>eudicotyledons</taxon>
        <taxon>Gunneridae</taxon>
        <taxon>Pentapetalae</taxon>
        <taxon>rosids</taxon>
        <taxon>fabids</taxon>
        <taxon>Rosales</taxon>
        <taxon>Rhamnaceae</taxon>
        <taxon>Paliureae</taxon>
        <taxon>Ziziphus</taxon>
    </lineage>
</organism>
<evidence type="ECO:0000256" key="6">
    <source>
        <dbReference type="SAM" id="MobiDB-lite"/>
    </source>
</evidence>
<evidence type="ECO:0000313" key="9">
    <source>
        <dbReference type="RefSeq" id="XP_048327511.1"/>
    </source>
</evidence>
<feature type="compositionally biased region" description="Acidic residues" evidence="6">
    <location>
        <begin position="414"/>
        <end position="425"/>
    </location>
</feature>
<evidence type="ECO:0000256" key="3">
    <source>
        <dbReference type="ARBA" id="ARBA00022824"/>
    </source>
</evidence>
<sequence>MRTKSKMKNDNILQLSFLLCVLSVASTIAFRSASASASSSFPPSNFQFLGIPPQDEKYYKSSEVIKCKDGSKKFNKSQLNDDFCDCPDGTDEPGTSACPNGKFYCQNAGHVPLSLFSSRVNDGICDCCDGSDEYDGKVKCPNTCWEAGKVSRDKLKRKIATYQEGVAIRKQEVKQAKEAMAKDEVELSKLQKEEKILKGLVQQLKERKEQIEKAEEKERLRKEKEKEKKEVEEKRKSEEETKQEKSEALEIEESKDEPTDSTYDDKIGILQDSPSDQDVVDDHDRLASEDESGDNSEEKGNAVHDVEEHRAKDTEDSGVISETGFDVGSKSSTDEVVDSGNDESENTDTLSREELGRLVASRWTGENAGKQTGDGDAEDNNLEDHEETEKDTHDDEYEGYASETDDDHQRYDDDSIEDDVDEDFGEEHHDDSSSSYKSETGTESDSDMLTPSNPSWLEKIQQTVRNILHAVNLFQTPVNQSEAARVRKEYDDSSNKLSKIEARISSLTRKLKHDFGPDKEFYSFYDQCFESKQNKYVYKVCPYKQASQMEGHSTTRLGQWDKFEDSYKVMVFSNGDRCWNGPDRSLKVKLRCGLKNEVTDVDEPSRCEYVALLSTPAVCLEEKLKELQHKLDLMNMEQPLSHDEL</sequence>
<keyword evidence="4" id="KW-1015">Disulfide bond</keyword>
<dbReference type="Pfam" id="PF12999">
    <property type="entry name" value="PRKCSH-like"/>
    <property type="match status" value="1"/>
</dbReference>
<feature type="compositionally biased region" description="Basic and acidic residues" evidence="6">
    <location>
        <begin position="296"/>
        <end position="315"/>
    </location>
</feature>
<feature type="compositionally biased region" description="Polar residues" evidence="6">
    <location>
        <begin position="433"/>
        <end position="453"/>
    </location>
</feature>
<evidence type="ECO:0000313" key="8">
    <source>
        <dbReference type="Proteomes" id="UP001652623"/>
    </source>
</evidence>
<feature type="region of interest" description="Disordered" evidence="6">
    <location>
        <begin position="207"/>
        <end position="453"/>
    </location>
</feature>
<dbReference type="Gene3D" id="4.10.400.10">
    <property type="entry name" value="Low-density Lipoprotein Receptor"/>
    <property type="match status" value="1"/>
</dbReference>
<keyword evidence="2" id="KW-0732">Signal</keyword>
<feature type="compositionally biased region" description="Acidic residues" evidence="6">
    <location>
        <begin position="375"/>
        <end position="386"/>
    </location>
</feature>
<feature type="compositionally biased region" description="Acidic residues" evidence="6">
    <location>
        <begin position="335"/>
        <end position="346"/>
    </location>
</feature>
<evidence type="ECO:0000256" key="4">
    <source>
        <dbReference type="ARBA" id="ARBA00023157"/>
    </source>
</evidence>
<dbReference type="GeneID" id="107419358"/>
<dbReference type="InterPro" id="IPR039794">
    <property type="entry name" value="Gtb1-like"/>
</dbReference>
<feature type="compositionally biased region" description="Acidic residues" evidence="6">
    <location>
        <begin position="394"/>
        <end position="406"/>
    </location>
</feature>
<dbReference type="Pfam" id="PF13015">
    <property type="entry name" value="PRKCSH_1"/>
    <property type="match status" value="1"/>
</dbReference>
<feature type="domain" description="MRH" evidence="7">
    <location>
        <begin position="526"/>
        <end position="621"/>
    </location>
</feature>
<dbReference type="SUPFAM" id="SSF50911">
    <property type="entry name" value="Mannose 6-phosphate receptor domain"/>
    <property type="match status" value="1"/>
</dbReference>
<gene>
    <name evidence="9" type="primary">LOC107419358</name>
</gene>
<dbReference type="RefSeq" id="XP_048327511.1">
    <property type="nucleotide sequence ID" value="XM_048471554.2"/>
</dbReference>
<proteinExistence type="predicted"/>
<reference evidence="9" key="1">
    <citation type="submission" date="2025-08" db="UniProtKB">
        <authorList>
            <consortium name="RefSeq"/>
        </authorList>
    </citation>
    <scope>IDENTIFICATION</scope>
    <source>
        <tissue evidence="9">Seedling</tissue>
    </source>
</reference>
<dbReference type="PANTHER" id="PTHR12630">
    <property type="entry name" value="N-LINKED OLIGOSACCHARIDE PROCESSING"/>
    <property type="match status" value="1"/>
</dbReference>
<dbReference type="InterPro" id="IPR036055">
    <property type="entry name" value="LDL_receptor-like_sf"/>
</dbReference>
<accession>A0ABM3IFR0</accession>
<feature type="compositionally biased region" description="Basic and acidic residues" evidence="6">
    <location>
        <begin position="207"/>
        <end position="248"/>
    </location>
</feature>
<feature type="coiled-coil region" evidence="5">
    <location>
        <begin position="483"/>
        <end position="510"/>
    </location>
</feature>
<keyword evidence="5" id="KW-0175">Coiled coil</keyword>
<evidence type="ECO:0000256" key="1">
    <source>
        <dbReference type="ARBA" id="ARBA00022387"/>
    </source>
</evidence>
<dbReference type="InterPro" id="IPR009011">
    <property type="entry name" value="Man6P_isomerase_rcpt-bd_dom_sf"/>
</dbReference>
<evidence type="ECO:0000256" key="2">
    <source>
        <dbReference type="ARBA" id="ARBA00022729"/>
    </source>
</evidence>
<protein>
    <recommendedName>
        <fullName evidence="1">Glucosidase 2 subunit beta</fullName>
    </recommendedName>
</protein>
<dbReference type="InterPro" id="IPR036607">
    <property type="entry name" value="PRKCSH"/>
</dbReference>
<dbReference type="PROSITE" id="PS51914">
    <property type="entry name" value="MRH"/>
    <property type="match status" value="1"/>
</dbReference>
<name>A0ABM3IFR0_ZIZJJ</name>
<evidence type="ECO:0000256" key="5">
    <source>
        <dbReference type="SAM" id="Coils"/>
    </source>
</evidence>
<keyword evidence="3" id="KW-0256">Endoplasmic reticulum</keyword>